<dbReference type="SUPFAM" id="SSF53756">
    <property type="entry name" value="UDP-Glycosyltransferase/glycogen phosphorylase"/>
    <property type="match status" value="1"/>
</dbReference>
<organism evidence="6">
    <name type="scientific">Graphocephala atropunctata</name>
    <dbReference type="NCBI Taxonomy" id="36148"/>
    <lineage>
        <taxon>Eukaryota</taxon>
        <taxon>Metazoa</taxon>
        <taxon>Ecdysozoa</taxon>
        <taxon>Arthropoda</taxon>
        <taxon>Hexapoda</taxon>
        <taxon>Insecta</taxon>
        <taxon>Pterygota</taxon>
        <taxon>Neoptera</taxon>
        <taxon>Paraneoptera</taxon>
        <taxon>Hemiptera</taxon>
        <taxon>Auchenorrhyncha</taxon>
        <taxon>Membracoidea</taxon>
        <taxon>Cicadellidae</taxon>
        <taxon>Cicadellinae</taxon>
        <taxon>Cicadellini</taxon>
        <taxon>Graphocephala</taxon>
    </lineage>
</organism>
<keyword evidence="5" id="KW-1133">Transmembrane helix</keyword>
<comment type="catalytic activity">
    <reaction evidence="5">
        <text>glucuronate acceptor + UDP-alpha-D-glucuronate = acceptor beta-D-glucuronoside + UDP + H(+)</text>
        <dbReference type="Rhea" id="RHEA:21032"/>
        <dbReference type="ChEBI" id="CHEBI:15378"/>
        <dbReference type="ChEBI" id="CHEBI:58052"/>
        <dbReference type="ChEBI" id="CHEBI:58223"/>
        <dbReference type="ChEBI" id="CHEBI:132367"/>
        <dbReference type="ChEBI" id="CHEBI:132368"/>
        <dbReference type="EC" id="2.4.1.17"/>
    </reaction>
</comment>
<keyword evidence="5" id="KW-0472">Membrane</keyword>
<keyword evidence="5" id="KW-0732">Signal</keyword>
<feature type="transmembrane region" description="Helical" evidence="5">
    <location>
        <begin position="482"/>
        <end position="508"/>
    </location>
</feature>
<sequence length="520" mass="58048">MRWQLLLCVLLAASSPAWSGRILAVLPNLLRSHFIFSNSVLVALADRGHQVTVYSPFSASEQHRNIVYIQVNTEFETFVHENLNFELILEIAKKTTFGVFLTKGFYARCEHFLKHEKIQELLHSGEKYDLVLSEATRGEESILVFGHIFQAPTVALWSSGQSVILNSLTGNALSIAHVPDYATFAFTNRMSFFERLKNAVSAVVSLTYYHFHHLPRHEEIVRRHVADFDIPPLEDLARGVSLTLVNTHPTVGYPQLFTPNMIPVGGVHIEPDKPSLPKTIAAFMDSAAEGVIYVSLGTMITMEMMPVEIVEAFTNAFARLPQKVLWKASPEKFPTLSENILAFDWVPQQSVLAHPNCRLFITHGGLFSQLEALDAGVPTVGLPIASDQGYNVRLYQTLGVGVGLDLETISEHTVYSAIQTVLGDNSFNENARHISEKFRLLPTPLRETAVHWVEYVMKHDGATHLTPASASLPLYCRGLLDVAAALAAFTLAVITVIFITCRKFWLLLTRRKSMKSKKID</sequence>
<proteinExistence type="inferred from homology"/>
<keyword evidence="2 4" id="KW-0328">Glycosyltransferase</keyword>
<evidence type="ECO:0000256" key="2">
    <source>
        <dbReference type="ARBA" id="ARBA00022676"/>
    </source>
</evidence>
<dbReference type="InterPro" id="IPR035595">
    <property type="entry name" value="UDP_glycos_trans_CS"/>
</dbReference>
<evidence type="ECO:0000256" key="5">
    <source>
        <dbReference type="RuleBase" id="RU362059"/>
    </source>
</evidence>
<feature type="signal peptide" evidence="5">
    <location>
        <begin position="1"/>
        <end position="19"/>
    </location>
</feature>
<comment type="similarity">
    <text evidence="1 4">Belongs to the UDP-glycosyltransferase family.</text>
</comment>
<dbReference type="GO" id="GO:0016020">
    <property type="term" value="C:membrane"/>
    <property type="evidence" value="ECO:0007669"/>
    <property type="project" value="UniProtKB-SubCell"/>
</dbReference>
<dbReference type="PROSITE" id="PS00375">
    <property type="entry name" value="UDPGT"/>
    <property type="match status" value="1"/>
</dbReference>
<dbReference type="AlphaFoldDB" id="A0A1B6LY74"/>
<dbReference type="PANTHER" id="PTHR48043:SF145">
    <property type="entry name" value="FI06409P-RELATED"/>
    <property type="match status" value="1"/>
</dbReference>
<dbReference type="PANTHER" id="PTHR48043">
    <property type="entry name" value="EG:EG0003.4 PROTEIN-RELATED"/>
    <property type="match status" value="1"/>
</dbReference>
<protein>
    <recommendedName>
        <fullName evidence="5">UDP-glucuronosyltransferase</fullName>
        <ecNumber evidence="5">2.4.1.17</ecNumber>
    </recommendedName>
</protein>
<name>A0A1B6LY74_9HEMI</name>
<dbReference type="Pfam" id="PF00201">
    <property type="entry name" value="UDPGT"/>
    <property type="match status" value="1"/>
</dbReference>
<reference evidence="6" key="1">
    <citation type="submission" date="2015-11" db="EMBL/GenBank/DDBJ databases">
        <title>De novo transcriptome assembly of four potential Pierce s Disease insect vectors from Arizona vineyards.</title>
        <authorList>
            <person name="Tassone E.E."/>
        </authorList>
    </citation>
    <scope>NUCLEOTIDE SEQUENCE</scope>
</reference>
<keyword evidence="5" id="KW-0812">Transmembrane</keyword>
<dbReference type="CDD" id="cd03784">
    <property type="entry name" value="GT1_Gtf-like"/>
    <property type="match status" value="1"/>
</dbReference>
<dbReference type="EMBL" id="GEBQ01011364">
    <property type="protein sequence ID" value="JAT28613.1"/>
    <property type="molecule type" value="Transcribed_RNA"/>
</dbReference>
<accession>A0A1B6LY74</accession>
<dbReference type="EC" id="2.4.1.17" evidence="5"/>
<keyword evidence="3 4" id="KW-0808">Transferase</keyword>
<dbReference type="InterPro" id="IPR002213">
    <property type="entry name" value="UDP_glucos_trans"/>
</dbReference>
<feature type="chain" id="PRO_5008447401" description="UDP-glucuronosyltransferase" evidence="5">
    <location>
        <begin position="20"/>
        <end position="520"/>
    </location>
</feature>
<evidence type="ECO:0000313" key="6">
    <source>
        <dbReference type="EMBL" id="JAT28613.1"/>
    </source>
</evidence>
<gene>
    <name evidence="6" type="ORF">g.33785</name>
</gene>
<dbReference type="FunFam" id="3.40.50.2000:FF:000021">
    <property type="entry name" value="UDP-glucuronosyltransferase"/>
    <property type="match status" value="1"/>
</dbReference>
<evidence type="ECO:0000256" key="3">
    <source>
        <dbReference type="ARBA" id="ARBA00022679"/>
    </source>
</evidence>
<evidence type="ECO:0000256" key="4">
    <source>
        <dbReference type="RuleBase" id="RU003718"/>
    </source>
</evidence>
<dbReference type="GO" id="GO:0015020">
    <property type="term" value="F:glucuronosyltransferase activity"/>
    <property type="evidence" value="ECO:0007669"/>
    <property type="project" value="UniProtKB-EC"/>
</dbReference>
<dbReference type="Gene3D" id="3.40.50.2000">
    <property type="entry name" value="Glycogen Phosphorylase B"/>
    <property type="match status" value="1"/>
</dbReference>
<evidence type="ECO:0000256" key="1">
    <source>
        <dbReference type="ARBA" id="ARBA00009995"/>
    </source>
</evidence>
<dbReference type="InterPro" id="IPR050271">
    <property type="entry name" value="UDP-glycosyltransferase"/>
</dbReference>
<comment type="subcellular location">
    <subcellularLocation>
        <location evidence="5">Membrane</location>
        <topology evidence="5">Single-pass membrane protein</topology>
    </subcellularLocation>
</comment>